<dbReference type="Pfam" id="PF00542">
    <property type="entry name" value="Ribosomal_L12"/>
    <property type="match status" value="1"/>
</dbReference>
<dbReference type="GO" id="GO:0003735">
    <property type="term" value="F:structural constituent of ribosome"/>
    <property type="evidence" value="ECO:0007669"/>
    <property type="project" value="InterPro"/>
</dbReference>
<keyword evidence="1" id="KW-0472">Membrane</keyword>
<dbReference type="SUPFAM" id="SSF54736">
    <property type="entry name" value="ClpS-like"/>
    <property type="match status" value="1"/>
</dbReference>
<keyword evidence="1" id="KW-1133">Transmembrane helix</keyword>
<feature type="transmembrane region" description="Helical" evidence="1">
    <location>
        <begin position="66"/>
        <end position="84"/>
    </location>
</feature>
<evidence type="ECO:0000313" key="3">
    <source>
        <dbReference type="EMBL" id="TDP74275.1"/>
    </source>
</evidence>
<reference evidence="3 4" key="1">
    <citation type="submission" date="2019-03" db="EMBL/GenBank/DDBJ databases">
        <title>Genomic Encyclopedia of Type Strains, Phase IV (KMG-IV): sequencing the most valuable type-strain genomes for metagenomic binning, comparative biology and taxonomic classification.</title>
        <authorList>
            <person name="Goeker M."/>
        </authorList>
    </citation>
    <scope>NUCLEOTIDE SEQUENCE [LARGE SCALE GENOMIC DNA]</scope>
    <source>
        <strain evidence="3 4">DSM 16998</strain>
    </source>
</reference>
<dbReference type="GO" id="GO:0006412">
    <property type="term" value="P:translation"/>
    <property type="evidence" value="ECO:0007669"/>
    <property type="project" value="InterPro"/>
</dbReference>
<accession>A0A4R6QUK1</accession>
<dbReference type="Gene3D" id="3.30.1390.10">
    <property type="match status" value="1"/>
</dbReference>
<sequence>MTIPTDPLPPEVLAAVQRGNKIEAIKLMRQLTGLGLKEAKDAVEASPQHAELGQGSPGEVRRSGSMGWVLLALVIAALVGYFLVRGRG</sequence>
<dbReference type="EMBL" id="SNXS01000001">
    <property type="protein sequence ID" value="TDP74275.1"/>
    <property type="molecule type" value="Genomic_DNA"/>
</dbReference>
<feature type="domain" description="Large ribosomal subunit protein bL12 C-terminal" evidence="2">
    <location>
        <begin position="13"/>
        <end position="49"/>
    </location>
</feature>
<evidence type="ECO:0000259" key="2">
    <source>
        <dbReference type="Pfam" id="PF00542"/>
    </source>
</evidence>
<gene>
    <name evidence="3" type="ORF">DES47_101332</name>
</gene>
<dbReference type="Proteomes" id="UP000295361">
    <property type="component" value="Unassembled WGS sequence"/>
</dbReference>
<proteinExistence type="predicted"/>
<dbReference type="InterPro" id="IPR014719">
    <property type="entry name" value="Ribosomal_bL12_C/ClpS-like"/>
</dbReference>
<organism evidence="3 4">
    <name type="scientific">Roseateles toxinivorans</name>
    <dbReference type="NCBI Taxonomy" id="270368"/>
    <lineage>
        <taxon>Bacteria</taxon>
        <taxon>Pseudomonadati</taxon>
        <taxon>Pseudomonadota</taxon>
        <taxon>Betaproteobacteria</taxon>
        <taxon>Burkholderiales</taxon>
        <taxon>Sphaerotilaceae</taxon>
        <taxon>Roseateles</taxon>
    </lineage>
</organism>
<name>A0A4R6QUK1_9BURK</name>
<keyword evidence="4" id="KW-1185">Reference proteome</keyword>
<dbReference type="AlphaFoldDB" id="A0A4R6QUK1"/>
<keyword evidence="1" id="KW-0812">Transmembrane</keyword>
<dbReference type="InterPro" id="IPR013823">
    <property type="entry name" value="Ribosomal_bL12_C"/>
</dbReference>
<protein>
    <submittedName>
        <fullName evidence="3">Ribosomal L7/L12-like protein</fullName>
    </submittedName>
</protein>
<dbReference type="RefSeq" id="WP_133698920.1">
    <property type="nucleotide sequence ID" value="NZ_SNXS01000001.1"/>
</dbReference>
<dbReference type="OrthoDB" id="8857528at2"/>
<evidence type="ECO:0000313" key="4">
    <source>
        <dbReference type="Proteomes" id="UP000295361"/>
    </source>
</evidence>
<comment type="caution">
    <text evidence="3">The sequence shown here is derived from an EMBL/GenBank/DDBJ whole genome shotgun (WGS) entry which is preliminary data.</text>
</comment>
<dbReference type="InParanoid" id="A0A4R6QUK1"/>
<evidence type="ECO:0000256" key="1">
    <source>
        <dbReference type="SAM" id="Phobius"/>
    </source>
</evidence>